<dbReference type="PANTHER" id="PTHR43690">
    <property type="entry name" value="NARDILYSIN"/>
    <property type="match status" value="1"/>
</dbReference>
<dbReference type="PANTHER" id="PTHR43690:SF17">
    <property type="entry name" value="PROTEIN YHJJ"/>
    <property type="match status" value="1"/>
</dbReference>
<organism evidence="12 13">
    <name type="scientific">Yoonia vestfoldensis</name>
    <dbReference type="NCBI Taxonomy" id="245188"/>
    <lineage>
        <taxon>Bacteria</taxon>
        <taxon>Pseudomonadati</taxon>
        <taxon>Pseudomonadota</taxon>
        <taxon>Alphaproteobacteria</taxon>
        <taxon>Rhodobacterales</taxon>
        <taxon>Paracoccaceae</taxon>
        <taxon>Yoonia</taxon>
    </lineage>
</organism>
<dbReference type="RefSeq" id="WP_087212060.1">
    <property type="nucleotide sequence ID" value="NZ_CP021431.1"/>
</dbReference>
<comment type="similarity">
    <text evidence="2 8">Belongs to the peptidase M16 family.</text>
</comment>
<name>A0A1Y0EHJ4_9RHOB</name>
<dbReference type="InterPro" id="IPR011765">
    <property type="entry name" value="Pept_M16_N"/>
</dbReference>
<feature type="signal peptide" evidence="9">
    <location>
        <begin position="1"/>
        <end position="19"/>
    </location>
</feature>
<evidence type="ECO:0000256" key="6">
    <source>
        <dbReference type="ARBA" id="ARBA00022833"/>
    </source>
</evidence>
<dbReference type="Pfam" id="PF00675">
    <property type="entry name" value="Peptidase_M16"/>
    <property type="match status" value="1"/>
</dbReference>
<evidence type="ECO:0000259" key="11">
    <source>
        <dbReference type="Pfam" id="PF05193"/>
    </source>
</evidence>
<dbReference type="KEGG" id="lvs:LOKVESSMR4R_03799"/>
<keyword evidence="6" id="KW-0862">Zinc</keyword>
<evidence type="ECO:0000256" key="3">
    <source>
        <dbReference type="ARBA" id="ARBA00022670"/>
    </source>
</evidence>
<dbReference type="EMBL" id="CP021431">
    <property type="protein sequence ID" value="ARU03064.1"/>
    <property type="molecule type" value="Genomic_DNA"/>
</dbReference>
<dbReference type="Pfam" id="PF05193">
    <property type="entry name" value="Peptidase_M16_C"/>
    <property type="match status" value="1"/>
</dbReference>
<protein>
    <submittedName>
        <fullName evidence="12">Putative zinc protease</fullName>
        <ecNumber evidence="12">3.4.24.-</ecNumber>
    </submittedName>
</protein>
<keyword evidence="7" id="KW-0482">Metalloprotease</keyword>
<accession>A0A1Y0EHJ4</accession>
<feature type="chain" id="PRO_5012575643" evidence="9">
    <location>
        <begin position="20"/>
        <end position="443"/>
    </location>
</feature>
<dbReference type="InterPro" id="IPR001431">
    <property type="entry name" value="Pept_M16_Zn_BS"/>
</dbReference>
<evidence type="ECO:0000313" key="12">
    <source>
        <dbReference type="EMBL" id="ARU03064.1"/>
    </source>
</evidence>
<proteinExistence type="inferred from homology"/>
<dbReference type="InterPro" id="IPR007863">
    <property type="entry name" value="Peptidase_M16_C"/>
</dbReference>
<keyword evidence="3 12" id="KW-0645">Protease</keyword>
<dbReference type="GO" id="GO:0006508">
    <property type="term" value="P:proteolysis"/>
    <property type="evidence" value="ECO:0007669"/>
    <property type="project" value="UniProtKB-KW"/>
</dbReference>
<feature type="domain" description="Peptidase M16 C-terminal" evidence="11">
    <location>
        <begin position="190"/>
        <end position="371"/>
    </location>
</feature>
<evidence type="ECO:0000256" key="9">
    <source>
        <dbReference type="SAM" id="SignalP"/>
    </source>
</evidence>
<keyword evidence="9" id="KW-0732">Signal</keyword>
<feature type="domain" description="Peptidase M16 N-terminal" evidence="10">
    <location>
        <begin position="33"/>
        <end position="178"/>
    </location>
</feature>
<evidence type="ECO:0000259" key="10">
    <source>
        <dbReference type="Pfam" id="PF00675"/>
    </source>
</evidence>
<dbReference type="PROSITE" id="PS00143">
    <property type="entry name" value="INSULINASE"/>
    <property type="match status" value="1"/>
</dbReference>
<evidence type="ECO:0000256" key="1">
    <source>
        <dbReference type="ARBA" id="ARBA00001947"/>
    </source>
</evidence>
<keyword evidence="4" id="KW-0479">Metal-binding</keyword>
<dbReference type="SUPFAM" id="SSF63411">
    <property type="entry name" value="LuxS/MPP-like metallohydrolase"/>
    <property type="match status" value="2"/>
</dbReference>
<dbReference type="STRING" id="1122181.GCA_000382265_02572"/>
<dbReference type="GO" id="GO:0046872">
    <property type="term" value="F:metal ion binding"/>
    <property type="evidence" value="ECO:0007669"/>
    <property type="project" value="UniProtKB-KW"/>
</dbReference>
<evidence type="ECO:0000256" key="2">
    <source>
        <dbReference type="ARBA" id="ARBA00007261"/>
    </source>
</evidence>
<dbReference type="Gene3D" id="3.30.830.10">
    <property type="entry name" value="Metalloenzyme, LuxS/M16 peptidase-like"/>
    <property type="match status" value="2"/>
</dbReference>
<dbReference type="OrthoDB" id="9811314at2"/>
<dbReference type="GO" id="GO:0004222">
    <property type="term" value="F:metalloendopeptidase activity"/>
    <property type="evidence" value="ECO:0007669"/>
    <property type="project" value="InterPro"/>
</dbReference>
<keyword evidence="5 12" id="KW-0378">Hydrolase</keyword>
<reference evidence="12 13" key="1">
    <citation type="submission" date="2017-05" db="EMBL/GenBank/DDBJ databases">
        <title>Genome Sequence of Loktanella vestfoldensis Strain SMR4r Isolated from a Culture of the Diatom Skeletonema marinoi.</title>
        <authorList>
            <person name="Topel M."/>
            <person name="Pinder M.I.M."/>
            <person name="Johansson O.N."/>
            <person name="Kourtchenko O."/>
            <person name="Godhe A."/>
            <person name="Clarke A.K."/>
        </authorList>
    </citation>
    <scope>NUCLEOTIDE SEQUENCE [LARGE SCALE GENOMIC DNA]</scope>
    <source>
        <strain evidence="12 13">SMR4r</strain>
    </source>
</reference>
<evidence type="ECO:0000256" key="4">
    <source>
        <dbReference type="ARBA" id="ARBA00022723"/>
    </source>
</evidence>
<keyword evidence="13" id="KW-1185">Reference proteome</keyword>
<evidence type="ECO:0000256" key="8">
    <source>
        <dbReference type="RuleBase" id="RU004447"/>
    </source>
</evidence>
<dbReference type="Proteomes" id="UP000195273">
    <property type="component" value="Chromosome"/>
</dbReference>
<gene>
    <name evidence="12" type="ORF">LOKVESSMR4R_03799</name>
</gene>
<dbReference type="AlphaFoldDB" id="A0A1Y0EHJ4"/>
<dbReference type="InterPro" id="IPR050626">
    <property type="entry name" value="Peptidase_M16"/>
</dbReference>
<comment type="cofactor">
    <cofactor evidence="1">
        <name>Zn(2+)</name>
        <dbReference type="ChEBI" id="CHEBI:29105"/>
    </cofactor>
</comment>
<sequence>MTRFFAAISLIFLALTAAAEEVTTYTLDNGMDVVVIEDRRAPVVVHMVWYKVGSADEPEGQSGVAHFLEHLMFKGTDMLAPGEFSQVVAANGGSDNAFTSFDYTGYFQRVAADRLDLMMQMEANRMTNLALTPEDISTERRVVLEERAQVTDSNPGALAREQMMAAQYQNHRYGVPIIGWQHEIAQLDMPELTAFYQRHYAPNNAVLIVAGDVDPEDVLALAREHYGPIPANADLPERIRPTEPPQRAERRITYVDPRVSQPYIVRSYLAPERESRAQEDAAALVYLAELLGGSPFTSDLGRALQFDTQTALYTNASYSGMSLDQTTFSVVVLPSEDVTLSAAEAAMDEVITAFMDSEIDPARMEAIRTQLRASEIYARDDAQGLARRYGMALTTGLTVADVQDWPAILQAVTPAQIKDVAARIFDRNSAVTGWVVAAQEEAR</sequence>
<dbReference type="EC" id="3.4.24.-" evidence="12"/>
<dbReference type="InterPro" id="IPR011249">
    <property type="entry name" value="Metalloenz_LuxS/M16"/>
</dbReference>
<evidence type="ECO:0000313" key="13">
    <source>
        <dbReference type="Proteomes" id="UP000195273"/>
    </source>
</evidence>
<evidence type="ECO:0000256" key="7">
    <source>
        <dbReference type="ARBA" id="ARBA00023049"/>
    </source>
</evidence>
<evidence type="ECO:0000256" key="5">
    <source>
        <dbReference type="ARBA" id="ARBA00022801"/>
    </source>
</evidence>